<feature type="signal peptide" evidence="1">
    <location>
        <begin position="1"/>
        <end position="25"/>
    </location>
</feature>
<evidence type="ECO:0000313" key="3">
    <source>
        <dbReference type="Proteomes" id="UP000054350"/>
    </source>
</evidence>
<dbReference type="Proteomes" id="UP000054350">
    <property type="component" value="Unassembled WGS sequence"/>
</dbReference>
<accession>A0A0L0T8P3</accession>
<keyword evidence="1" id="KW-0732">Signal</keyword>
<keyword evidence="3" id="KW-1185">Reference proteome</keyword>
<organism evidence="2 3">
    <name type="scientific">Allomyces macrogynus (strain ATCC 38327)</name>
    <name type="common">Allomyces javanicus var. macrogynus</name>
    <dbReference type="NCBI Taxonomy" id="578462"/>
    <lineage>
        <taxon>Eukaryota</taxon>
        <taxon>Fungi</taxon>
        <taxon>Fungi incertae sedis</taxon>
        <taxon>Blastocladiomycota</taxon>
        <taxon>Blastocladiomycetes</taxon>
        <taxon>Blastocladiales</taxon>
        <taxon>Blastocladiaceae</taxon>
        <taxon>Allomyces</taxon>
    </lineage>
</organism>
<reference evidence="3" key="2">
    <citation type="submission" date="2009-11" db="EMBL/GenBank/DDBJ databases">
        <title>The Genome Sequence of Allomyces macrogynus strain ATCC 38327.</title>
        <authorList>
            <consortium name="The Broad Institute Genome Sequencing Platform"/>
            <person name="Russ C."/>
            <person name="Cuomo C."/>
            <person name="Shea T."/>
            <person name="Young S.K."/>
            <person name="Zeng Q."/>
            <person name="Koehrsen M."/>
            <person name="Haas B."/>
            <person name="Borodovsky M."/>
            <person name="Guigo R."/>
            <person name="Alvarado L."/>
            <person name="Berlin A."/>
            <person name="Borenstein D."/>
            <person name="Chen Z."/>
            <person name="Engels R."/>
            <person name="Freedman E."/>
            <person name="Gellesch M."/>
            <person name="Goldberg J."/>
            <person name="Griggs A."/>
            <person name="Gujja S."/>
            <person name="Heiman D."/>
            <person name="Hepburn T."/>
            <person name="Howarth C."/>
            <person name="Jen D."/>
            <person name="Larson L."/>
            <person name="Lewis B."/>
            <person name="Mehta T."/>
            <person name="Park D."/>
            <person name="Pearson M."/>
            <person name="Roberts A."/>
            <person name="Saif S."/>
            <person name="Shenoy N."/>
            <person name="Sisk P."/>
            <person name="Stolte C."/>
            <person name="Sykes S."/>
            <person name="Walk T."/>
            <person name="White J."/>
            <person name="Yandava C."/>
            <person name="Burger G."/>
            <person name="Gray M.W."/>
            <person name="Holland P.W.H."/>
            <person name="King N."/>
            <person name="Lang F.B.F."/>
            <person name="Roger A.J."/>
            <person name="Ruiz-Trillo I."/>
            <person name="Lander E."/>
            <person name="Nusbaum C."/>
        </authorList>
    </citation>
    <scope>NUCLEOTIDE SEQUENCE [LARGE SCALE GENOMIC DNA]</scope>
    <source>
        <strain evidence="3">ATCC 38327</strain>
    </source>
</reference>
<gene>
    <name evidence="2" type="ORF">AMAG_15840</name>
</gene>
<evidence type="ECO:0000256" key="1">
    <source>
        <dbReference type="SAM" id="SignalP"/>
    </source>
</evidence>
<sequence>MASTAAPCAARRALFLFSASSMARALRSALTVASTSGTSAAIPLRAVHASAVRARPLGSHMSDNDPAALDSVLKDEHKTKVVAGANGPKKTAPAEWEQVLASDSEAMVKADRTGDAQSVDEMVAETVEALHGHQPTA</sequence>
<name>A0A0L0T8P3_ALLM3</name>
<dbReference type="AlphaFoldDB" id="A0A0L0T8P3"/>
<dbReference type="OrthoDB" id="529205at2759"/>
<proteinExistence type="predicted"/>
<dbReference type="VEuPathDB" id="FungiDB:AMAG_15840"/>
<reference evidence="2 3" key="1">
    <citation type="submission" date="2009-11" db="EMBL/GenBank/DDBJ databases">
        <title>Annotation of Allomyces macrogynus ATCC 38327.</title>
        <authorList>
            <consortium name="The Broad Institute Genome Sequencing Platform"/>
            <person name="Russ C."/>
            <person name="Cuomo C."/>
            <person name="Burger G."/>
            <person name="Gray M.W."/>
            <person name="Holland P.W.H."/>
            <person name="King N."/>
            <person name="Lang F.B.F."/>
            <person name="Roger A.J."/>
            <person name="Ruiz-Trillo I."/>
            <person name="Young S.K."/>
            <person name="Zeng Q."/>
            <person name="Gargeya S."/>
            <person name="Fitzgerald M."/>
            <person name="Haas B."/>
            <person name="Abouelleil A."/>
            <person name="Alvarado L."/>
            <person name="Arachchi H.M."/>
            <person name="Berlin A."/>
            <person name="Chapman S.B."/>
            <person name="Gearin G."/>
            <person name="Goldberg J."/>
            <person name="Griggs A."/>
            <person name="Gujja S."/>
            <person name="Hansen M."/>
            <person name="Heiman D."/>
            <person name="Howarth C."/>
            <person name="Larimer J."/>
            <person name="Lui A."/>
            <person name="MacDonald P.J.P."/>
            <person name="McCowen C."/>
            <person name="Montmayeur A."/>
            <person name="Murphy C."/>
            <person name="Neiman D."/>
            <person name="Pearson M."/>
            <person name="Priest M."/>
            <person name="Roberts A."/>
            <person name="Saif S."/>
            <person name="Shea T."/>
            <person name="Sisk P."/>
            <person name="Stolte C."/>
            <person name="Sykes S."/>
            <person name="Wortman J."/>
            <person name="Nusbaum C."/>
            <person name="Birren B."/>
        </authorList>
    </citation>
    <scope>NUCLEOTIDE SEQUENCE [LARGE SCALE GENOMIC DNA]</scope>
    <source>
        <strain evidence="2 3">ATCC 38327</strain>
    </source>
</reference>
<dbReference type="EMBL" id="GG745370">
    <property type="protein sequence ID" value="KNE71178.1"/>
    <property type="molecule type" value="Genomic_DNA"/>
</dbReference>
<protein>
    <submittedName>
        <fullName evidence="2">Uncharacterized protein</fullName>
    </submittedName>
</protein>
<feature type="chain" id="PRO_5005548621" evidence="1">
    <location>
        <begin position="26"/>
        <end position="137"/>
    </location>
</feature>
<evidence type="ECO:0000313" key="2">
    <source>
        <dbReference type="EMBL" id="KNE71178.1"/>
    </source>
</evidence>